<reference evidence="1 2" key="1">
    <citation type="submission" date="2024-09" db="EMBL/GenBank/DDBJ databases">
        <title>Chromosome-scale assembly of Riccia fluitans.</title>
        <authorList>
            <person name="Paukszto L."/>
            <person name="Sawicki J."/>
            <person name="Karawczyk K."/>
            <person name="Piernik-Szablinska J."/>
            <person name="Szczecinska M."/>
            <person name="Mazdziarz M."/>
        </authorList>
    </citation>
    <scope>NUCLEOTIDE SEQUENCE [LARGE SCALE GENOMIC DNA]</scope>
    <source>
        <strain evidence="1">Rf_01</strain>
        <tissue evidence="1">Aerial parts of the thallus</tissue>
    </source>
</reference>
<comment type="caution">
    <text evidence="1">The sequence shown here is derived from an EMBL/GenBank/DDBJ whole genome shotgun (WGS) entry which is preliminary data.</text>
</comment>
<accession>A0ABD1Z9Q8</accession>
<dbReference type="EMBL" id="JBHFFA010000002">
    <property type="protein sequence ID" value="KAL2643639.1"/>
    <property type="molecule type" value="Genomic_DNA"/>
</dbReference>
<keyword evidence="2" id="KW-1185">Reference proteome</keyword>
<protein>
    <submittedName>
        <fullName evidence="1">Uncharacterized protein</fullName>
    </submittedName>
</protein>
<name>A0ABD1Z9Q8_9MARC</name>
<dbReference type="AlphaFoldDB" id="A0ABD1Z9Q8"/>
<dbReference type="Proteomes" id="UP001605036">
    <property type="component" value="Unassembled WGS sequence"/>
</dbReference>
<sequence length="96" mass="11547">MVTIVKIWETKKIYRYRLKAANYKHNSMKVFKCKMAELSAKSVGFWFKRAKDFENSELLANLYTEIREELLDDNMGMSYVVHAIKERDRTNPHWQL</sequence>
<proteinExistence type="predicted"/>
<organism evidence="1 2">
    <name type="scientific">Riccia fluitans</name>
    <dbReference type="NCBI Taxonomy" id="41844"/>
    <lineage>
        <taxon>Eukaryota</taxon>
        <taxon>Viridiplantae</taxon>
        <taxon>Streptophyta</taxon>
        <taxon>Embryophyta</taxon>
        <taxon>Marchantiophyta</taxon>
        <taxon>Marchantiopsida</taxon>
        <taxon>Marchantiidae</taxon>
        <taxon>Marchantiales</taxon>
        <taxon>Ricciaceae</taxon>
        <taxon>Riccia</taxon>
    </lineage>
</organism>
<gene>
    <name evidence="1" type="ORF">R1flu_011226</name>
</gene>
<evidence type="ECO:0000313" key="1">
    <source>
        <dbReference type="EMBL" id="KAL2643639.1"/>
    </source>
</evidence>
<evidence type="ECO:0000313" key="2">
    <source>
        <dbReference type="Proteomes" id="UP001605036"/>
    </source>
</evidence>